<protein>
    <submittedName>
        <fullName evidence="5">Nose resistant-to-fluoxetine protein N-terminal domain-containing protein</fullName>
    </submittedName>
</protein>
<keyword evidence="2" id="KW-0732">Signal</keyword>
<feature type="transmembrane region" description="Helical" evidence="1">
    <location>
        <begin position="484"/>
        <end position="509"/>
    </location>
</feature>
<feature type="transmembrane region" description="Helical" evidence="1">
    <location>
        <begin position="354"/>
        <end position="375"/>
    </location>
</feature>
<name>A0AAF3E8M1_9BILA</name>
<feature type="transmembrane region" description="Helical" evidence="1">
    <location>
        <begin position="647"/>
        <end position="669"/>
    </location>
</feature>
<feature type="transmembrane region" description="Helical" evidence="1">
    <location>
        <begin position="441"/>
        <end position="462"/>
    </location>
</feature>
<dbReference type="Proteomes" id="UP000887575">
    <property type="component" value="Unassembled WGS sequence"/>
</dbReference>
<reference evidence="5" key="1">
    <citation type="submission" date="2024-02" db="UniProtKB">
        <authorList>
            <consortium name="WormBaseParasite"/>
        </authorList>
    </citation>
    <scope>IDENTIFICATION</scope>
</reference>
<feature type="chain" id="PRO_5042097594" evidence="2">
    <location>
        <begin position="20"/>
        <end position="699"/>
    </location>
</feature>
<dbReference type="InterPro" id="IPR052728">
    <property type="entry name" value="O2_lipid_transport_reg"/>
</dbReference>
<keyword evidence="4" id="KW-1185">Reference proteome</keyword>
<dbReference type="AlphaFoldDB" id="A0AAF3E8M1"/>
<keyword evidence="1" id="KW-0812">Transmembrane</keyword>
<organism evidence="4 5">
    <name type="scientific">Mesorhabditis belari</name>
    <dbReference type="NCBI Taxonomy" id="2138241"/>
    <lineage>
        <taxon>Eukaryota</taxon>
        <taxon>Metazoa</taxon>
        <taxon>Ecdysozoa</taxon>
        <taxon>Nematoda</taxon>
        <taxon>Chromadorea</taxon>
        <taxon>Rhabditida</taxon>
        <taxon>Rhabditina</taxon>
        <taxon>Rhabditomorpha</taxon>
        <taxon>Rhabditoidea</taxon>
        <taxon>Rhabditidae</taxon>
        <taxon>Mesorhabditinae</taxon>
        <taxon>Mesorhabditis</taxon>
    </lineage>
</organism>
<evidence type="ECO:0000256" key="1">
    <source>
        <dbReference type="SAM" id="Phobius"/>
    </source>
</evidence>
<dbReference type="PANTHER" id="PTHR11161:SF14">
    <property type="entry name" value="NOSE RESISTANT-TO-FLUOXETINE PROTEIN N-TERMINAL DOMAIN-CONTAINING PROTEIN"/>
    <property type="match status" value="1"/>
</dbReference>
<dbReference type="Pfam" id="PF20146">
    <property type="entry name" value="NRF"/>
    <property type="match status" value="1"/>
</dbReference>
<evidence type="ECO:0000313" key="4">
    <source>
        <dbReference type="Proteomes" id="UP000887575"/>
    </source>
</evidence>
<feature type="transmembrane region" description="Helical" evidence="1">
    <location>
        <begin position="274"/>
        <end position="296"/>
    </location>
</feature>
<keyword evidence="1" id="KW-1133">Transmembrane helix</keyword>
<feature type="domain" description="Nose resistant-to-fluoxetine protein N-terminal" evidence="3">
    <location>
        <begin position="95"/>
        <end position="213"/>
    </location>
</feature>
<feature type="transmembrane region" description="Helical" evidence="1">
    <location>
        <begin position="323"/>
        <end position="342"/>
    </location>
</feature>
<evidence type="ECO:0000313" key="5">
    <source>
        <dbReference type="WBParaSite" id="MBELARI_LOCUS10260"/>
    </source>
</evidence>
<feature type="transmembrane region" description="Helical" evidence="1">
    <location>
        <begin position="613"/>
        <end position="635"/>
    </location>
</feature>
<feature type="transmembrane region" description="Helical" evidence="1">
    <location>
        <begin position="219"/>
        <end position="239"/>
    </location>
</feature>
<dbReference type="InterPro" id="IPR006621">
    <property type="entry name" value="Nose-resist-to-fluoxetine_N"/>
</dbReference>
<proteinExistence type="predicted"/>
<sequence length="699" mass="78925">MQVLLALFSILVQLNEVDMCFLCPLREPPRPRPLDQFQLPTFPKMPSTDQVPPLCEYAKKLPIEGACQKGFQKLLCSAEKFTSTLLNGCPGSDQPKQCSNCSREKADNTWLISWFDSLGKPPSGISDGNYYWLGDYEICHDLRIQKRFRGQYCRVELEIPDAQVESGCPQTDPLAIILGVCFPAECTTEELAVVAEFISPYSSHVDCEVHVEWSLSAKIFLLVTCLWTLLILVCTGLHIRDPDLPLALYCLSLKVNGARALSTKRDYNLHAQQGLEFITFFALIIGMVYNFMLPYIENVAFAFDGVAVAPMHLVNNYSYHIDGLLALTSFFTTSLLMGHIVSLKDIISAIVRKLVRFMPSYIFIVAFMSVVFANVGSGPMWIHGDTVQRCERSWWKNILLINNFFGVRETCVDFGHVISLEAQCFALLIILIYFANHHRIAAQVLAGVFASISIIVSFYLVLTNALPPAPMLTTEPVDSSKTEFLLSSVLIAFVPRLSAYMIGFIYYFYFNMEEIEESHYVDDPNQKAEKTHHNGKTLSLLLMGLTAFLMAGVAFSMLPYATTYSGAQWWLATYAALHRPVWAFAIVSLLWLCQNKNFSELNSFLSWRLFSPLSKLTYQALIIAEPLILYFFSALHRPSHATHWSTLYAAVSTAAVSYLFALLIDIFLARPLRNILYSRSIHRRRYTIPGRSNSLRTGI</sequence>
<dbReference type="WBParaSite" id="MBELARI_LOCUS10260">
    <property type="protein sequence ID" value="MBELARI_LOCUS10260"/>
    <property type="gene ID" value="MBELARI_LOCUS10260"/>
</dbReference>
<feature type="transmembrane region" description="Helical" evidence="1">
    <location>
        <begin position="414"/>
        <end position="434"/>
    </location>
</feature>
<feature type="transmembrane region" description="Helical" evidence="1">
    <location>
        <begin position="540"/>
        <end position="561"/>
    </location>
</feature>
<dbReference type="SMART" id="SM00703">
    <property type="entry name" value="NRF"/>
    <property type="match status" value="1"/>
</dbReference>
<evidence type="ECO:0000259" key="3">
    <source>
        <dbReference type="SMART" id="SM00703"/>
    </source>
</evidence>
<accession>A0AAF3E8M1</accession>
<feature type="signal peptide" evidence="2">
    <location>
        <begin position="1"/>
        <end position="19"/>
    </location>
</feature>
<evidence type="ECO:0000256" key="2">
    <source>
        <dbReference type="SAM" id="SignalP"/>
    </source>
</evidence>
<dbReference type="PANTHER" id="PTHR11161">
    <property type="entry name" value="O-ACYLTRANSFERASE"/>
    <property type="match status" value="1"/>
</dbReference>
<keyword evidence="1" id="KW-0472">Membrane</keyword>
<feature type="transmembrane region" description="Helical" evidence="1">
    <location>
        <begin position="567"/>
        <end position="592"/>
    </location>
</feature>